<protein>
    <recommendedName>
        <fullName evidence="4">Pentapeptide repeat-containing protein</fullName>
    </recommendedName>
</protein>
<evidence type="ECO:0008006" key="4">
    <source>
        <dbReference type="Google" id="ProtNLM"/>
    </source>
</evidence>
<proteinExistence type="predicted"/>
<dbReference type="PANTHER" id="PTHR14136:SF17">
    <property type="entry name" value="BTB_POZ DOMAIN-CONTAINING PROTEIN KCTD9"/>
    <property type="match status" value="1"/>
</dbReference>
<evidence type="ECO:0000313" key="2">
    <source>
        <dbReference type="EMBL" id="BDU71434.1"/>
    </source>
</evidence>
<organism evidence="2 3">
    <name type="scientific">Mesoterricola silvestris</name>
    <dbReference type="NCBI Taxonomy" id="2927979"/>
    <lineage>
        <taxon>Bacteria</taxon>
        <taxon>Pseudomonadati</taxon>
        <taxon>Acidobacteriota</taxon>
        <taxon>Holophagae</taxon>
        <taxon>Holophagales</taxon>
        <taxon>Holophagaceae</taxon>
        <taxon>Mesoterricola</taxon>
    </lineage>
</organism>
<dbReference type="Gene3D" id="2.130.10.10">
    <property type="entry name" value="YVTN repeat-like/Quinoprotein amine dehydrogenase"/>
    <property type="match status" value="1"/>
</dbReference>
<dbReference type="AlphaFoldDB" id="A0AA48K731"/>
<feature type="chain" id="PRO_5041360242" description="Pentapeptide repeat-containing protein" evidence="1">
    <location>
        <begin position="23"/>
        <end position="653"/>
    </location>
</feature>
<dbReference type="SUPFAM" id="SSF141571">
    <property type="entry name" value="Pentapeptide repeat-like"/>
    <property type="match status" value="1"/>
</dbReference>
<dbReference type="InterPro" id="IPR001646">
    <property type="entry name" value="5peptide_repeat"/>
</dbReference>
<reference evidence="3" key="1">
    <citation type="journal article" date="2023" name="Int. J. Syst. Evol. Microbiol.">
        <title>Mesoterricola silvestris gen. nov., sp. nov., Mesoterricola sediminis sp. nov., Geothrix oryzae sp. nov., Geothrix edaphica sp. nov., Geothrix rubra sp. nov., and Geothrix limicola sp. nov., six novel members of Acidobacteriota isolated from soils.</title>
        <authorList>
            <person name="Itoh H."/>
            <person name="Sugisawa Y."/>
            <person name="Mise K."/>
            <person name="Xu Z."/>
            <person name="Kuniyasu M."/>
            <person name="Ushijima N."/>
            <person name="Kawano K."/>
            <person name="Kobayashi E."/>
            <person name="Shiratori Y."/>
            <person name="Masuda Y."/>
            <person name="Senoo K."/>
        </authorList>
    </citation>
    <scope>NUCLEOTIDE SEQUENCE [LARGE SCALE GENOMIC DNA]</scope>
    <source>
        <strain evidence="3">W79</strain>
    </source>
</reference>
<dbReference type="PANTHER" id="PTHR14136">
    <property type="entry name" value="BTB_POZ DOMAIN-CONTAINING PROTEIN KCTD9"/>
    <property type="match status" value="1"/>
</dbReference>
<gene>
    <name evidence="2" type="ORF">METEAL_06080</name>
</gene>
<sequence length="653" mass="69185">MHLTRPAAVALLLCLNLVPAGAETTYGLPAGVKPGDVGPMGPGKTGMRLVGGHLVGPKARLEGADLRGADFSGCDLTGARLDGADCTGASFRGAILTGASLKGTRMFMADCYLAQDLFLDEAEVHPFFEPANGDEDLGSLRFYLTSDNEQDKGEPRFPVASPFGGIFWLEGTQGLLRHLSPTGPKYALHTRGGNTVLQAIAGDSAGRLWVFGDQNFGWLPFSDFGPRPPKDGGRHHRLPTESGLAAFAVSSGTRGDVLVSHPGFLRHYKFNEAEMLLDTISKVGVGTETTVGVPNRDGTRVFIVGPESPVIVGRNTGGAGGVTVAVPKGCRINRMARGAGSRLWFTQAGKHEGVGWYDEATRAFVFHELAPLPGGGARTPWALAPDGQGNMWFTQQGTSSLGRVTPAGVITEYPLPIGFRAQDIVPGPNGRMLFTVEGEPLIGSVLTVPPAPASPPVPAKASVAVPVETKASAGWTIPNYAPRPERRKPLTDGERRELHIRRLLAAESRFEAQEEPQATPVEEVKTPAAVPASLAGPQERLASLDVNLSPGAIRSILAKHGFGRRPDKSQFAPGFSTPEGLAALIAEGMENAGAIARVRITDAEGHFLTFCTHPHVGTRDGAEGPTGRFVVRTVRHFNGESYEHDVIGAYPTR</sequence>
<dbReference type="SUPFAM" id="SSF75011">
    <property type="entry name" value="3-carboxy-cis,cis-mucoante lactonizing enzyme"/>
    <property type="match status" value="1"/>
</dbReference>
<dbReference type="InterPro" id="IPR015943">
    <property type="entry name" value="WD40/YVTN_repeat-like_dom_sf"/>
</dbReference>
<feature type="signal peptide" evidence="1">
    <location>
        <begin position="1"/>
        <end position="22"/>
    </location>
</feature>
<evidence type="ECO:0000256" key="1">
    <source>
        <dbReference type="SAM" id="SignalP"/>
    </source>
</evidence>
<dbReference type="Pfam" id="PF00805">
    <property type="entry name" value="Pentapeptide"/>
    <property type="match status" value="1"/>
</dbReference>
<name>A0AA48K731_9BACT</name>
<dbReference type="KEGG" id="msil:METEAL_06080"/>
<dbReference type="RefSeq" id="WP_316414324.1">
    <property type="nucleotide sequence ID" value="NZ_AP027080.1"/>
</dbReference>
<dbReference type="InterPro" id="IPR051082">
    <property type="entry name" value="Pentapeptide-BTB/POZ_domain"/>
</dbReference>
<accession>A0AA48K731</accession>
<keyword evidence="3" id="KW-1185">Reference proteome</keyword>
<dbReference type="Proteomes" id="UP001238179">
    <property type="component" value="Chromosome"/>
</dbReference>
<evidence type="ECO:0000313" key="3">
    <source>
        <dbReference type="Proteomes" id="UP001238179"/>
    </source>
</evidence>
<dbReference type="EMBL" id="AP027080">
    <property type="protein sequence ID" value="BDU71434.1"/>
    <property type="molecule type" value="Genomic_DNA"/>
</dbReference>
<keyword evidence="1" id="KW-0732">Signal</keyword>
<dbReference type="Gene3D" id="2.160.20.80">
    <property type="entry name" value="E3 ubiquitin-protein ligase SopA"/>
    <property type="match status" value="1"/>
</dbReference>